<evidence type="ECO:0000313" key="2">
    <source>
        <dbReference type="Proteomes" id="UP001243330"/>
    </source>
</evidence>
<dbReference type="AlphaFoldDB" id="A0AAD9ATS8"/>
<dbReference type="Proteomes" id="UP001243330">
    <property type="component" value="Unassembled WGS sequence"/>
</dbReference>
<protein>
    <submittedName>
        <fullName evidence="1">Uncharacterized protein</fullName>
    </submittedName>
</protein>
<reference evidence="1" key="1">
    <citation type="submission" date="2023-01" db="EMBL/GenBank/DDBJ databases">
        <title>Colletotrichum chrysophilum M932 genome sequence.</title>
        <authorList>
            <person name="Baroncelli R."/>
        </authorList>
    </citation>
    <scope>NUCLEOTIDE SEQUENCE</scope>
    <source>
        <strain evidence="1">M932</strain>
    </source>
</reference>
<gene>
    <name evidence="1" type="ORF">CCHR01_03426</name>
</gene>
<proteinExistence type="predicted"/>
<evidence type="ECO:0000313" key="1">
    <source>
        <dbReference type="EMBL" id="KAK1853888.1"/>
    </source>
</evidence>
<comment type="caution">
    <text evidence="1">The sequence shown here is derived from an EMBL/GenBank/DDBJ whole genome shotgun (WGS) entry which is preliminary data.</text>
</comment>
<dbReference type="EMBL" id="JAQOWY010000046">
    <property type="protein sequence ID" value="KAK1853888.1"/>
    <property type="molecule type" value="Genomic_DNA"/>
</dbReference>
<keyword evidence="2" id="KW-1185">Reference proteome</keyword>
<accession>A0AAD9ATS8</accession>
<name>A0AAD9ATS8_9PEZI</name>
<sequence>MLLTAYPSIVKELLNAVSSIQTVSPWKEEASRRRQLDANARYLLCQPASQPAHHNTAFAAAQPRTLCCCCSQVMYRTISSPHAFFTQLGELSPPNPPGASTQSAYPA</sequence>
<organism evidence="1 2">
    <name type="scientific">Colletotrichum chrysophilum</name>
    <dbReference type="NCBI Taxonomy" id="1836956"/>
    <lineage>
        <taxon>Eukaryota</taxon>
        <taxon>Fungi</taxon>
        <taxon>Dikarya</taxon>
        <taxon>Ascomycota</taxon>
        <taxon>Pezizomycotina</taxon>
        <taxon>Sordariomycetes</taxon>
        <taxon>Hypocreomycetidae</taxon>
        <taxon>Glomerellales</taxon>
        <taxon>Glomerellaceae</taxon>
        <taxon>Colletotrichum</taxon>
        <taxon>Colletotrichum gloeosporioides species complex</taxon>
    </lineage>
</organism>